<evidence type="ECO:0000313" key="2">
    <source>
        <dbReference type="EMBL" id="CCH70834.1"/>
    </source>
</evidence>
<dbReference type="Pfam" id="PF18029">
    <property type="entry name" value="Glyoxalase_6"/>
    <property type="match status" value="1"/>
</dbReference>
<dbReference type="STRING" id="1193181.BN10_680060"/>
<keyword evidence="2" id="KW-0223">Dioxygenase</keyword>
<accession>N0E5Z8</accession>
<dbReference type="Proteomes" id="UP000013167">
    <property type="component" value="Unassembled WGS sequence"/>
</dbReference>
<feature type="domain" description="VOC" evidence="1">
    <location>
        <begin position="9"/>
        <end position="133"/>
    </location>
</feature>
<reference evidence="2 3" key="1">
    <citation type="journal article" date="2013" name="ISME J.">
        <title>A metabolic model for members of the genus Tetrasphaera involved in enhanced biological phosphorus removal.</title>
        <authorList>
            <person name="Kristiansen R."/>
            <person name="Nguyen H.T.T."/>
            <person name="Saunders A.M."/>
            <person name="Nielsen J.L."/>
            <person name="Wimmer R."/>
            <person name="Le V.Q."/>
            <person name="McIlroy S.J."/>
            <person name="Petrovski S."/>
            <person name="Seviour R.J."/>
            <person name="Calteau A."/>
            <person name="Nielsen K.L."/>
            <person name="Nielsen P.H."/>
        </authorList>
    </citation>
    <scope>NUCLEOTIDE SEQUENCE [LARGE SCALE GENOMIC DNA]</scope>
    <source>
        <strain evidence="2 3">Lp2</strain>
    </source>
</reference>
<dbReference type="OrthoDB" id="9809391at2"/>
<sequence length="135" mass="14798">MDTTPQQSRTDHNVWAAIFADDPLALRAWLVGIGFEEGIVVPDEDGVSIHHSELLWPEGGRVMVSTRDTKEQEWEGVGRVSLYVVTADPAAVHERAVAAGATITRPLKNESDYESRGFSCTDPEGNHWSFGTYAG</sequence>
<organism evidence="2 3">
    <name type="scientific">Phycicoccus elongatus Lp2</name>
    <dbReference type="NCBI Taxonomy" id="1193181"/>
    <lineage>
        <taxon>Bacteria</taxon>
        <taxon>Bacillati</taxon>
        <taxon>Actinomycetota</taxon>
        <taxon>Actinomycetes</taxon>
        <taxon>Micrococcales</taxon>
        <taxon>Intrasporangiaceae</taxon>
        <taxon>Phycicoccus</taxon>
    </lineage>
</organism>
<dbReference type="PROSITE" id="PS51819">
    <property type="entry name" value="VOC"/>
    <property type="match status" value="1"/>
</dbReference>
<dbReference type="SUPFAM" id="SSF54593">
    <property type="entry name" value="Glyoxalase/Bleomycin resistance protein/Dihydroxybiphenyl dioxygenase"/>
    <property type="match status" value="1"/>
</dbReference>
<comment type="caution">
    <text evidence="2">The sequence shown here is derived from an EMBL/GenBank/DDBJ whole genome shotgun (WGS) entry which is preliminary data.</text>
</comment>
<evidence type="ECO:0000259" key="1">
    <source>
        <dbReference type="PROSITE" id="PS51819"/>
    </source>
</evidence>
<keyword evidence="2" id="KW-0560">Oxidoreductase</keyword>
<keyword evidence="3" id="KW-1185">Reference proteome</keyword>
<dbReference type="InterPro" id="IPR041581">
    <property type="entry name" value="Glyoxalase_6"/>
</dbReference>
<dbReference type="EMBL" id="CAIZ01000139">
    <property type="protein sequence ID" value="CCH70834.1"/>
    <property type="molecule type" value="Genomic_DNA"/>
</dbReference>
<dbReference type="InterPro" id="IPR029068">
    <property type="entry name" value="Glyas_Bleomycin-R_OHBP_Dase"/>
</dbReference>
<gene>
    <name evidence="2" type="ORF">BN10_680060</name>
</gene>
<dbReference type="Gene3D" id="3.30.720.120">
    <property type="match status" value="1"/>
</dbReference>
<proteinExistence type="predicted"/>
<name>N0E5Z8_9MICO</name>
<dbReference type="AlphaFoldDB" id="N0E5Z8"/>
<dbReference type="InterPro" id="IPR037523">
    <property type="entry name" value="VOC_core"/>
</dbReference>
<dbReference type="HOGENOM" id="CLU_046006_11_1_11"/>
<dbReference type="RefSeq" id="WP_010850677.1">
    <property type="nucleotide sequence ID" value="NZ_HF570956.1"/>
</dbReference>
<dbReference type="Gene3D" id="3.30.720.110">
    <property type="match status" value="1"/>
</dbReference>
<dbReference type="eggNOG" id="COG2764">
    <property type="taxonomic scope" value="Bacteria"/>
</dbReference>
<dbReference type="GO" id="GO:0051213">
    <property type="term" value="F:dioxygenase activity"/>
    <property type="evidence" value="ECO:0007669"/>
    <property type="project" value="UniProtKB-KW"/>
</dbReference>
<evidence type="ECO:0000313" key="3">
    <source>
        <dbReference type="Proteomes" id="UP000013167"/>
    </source>
</evidence>
<protein>
    <submittedName>
        <fullName evidence="2">Glyoxalase/bleomycin resistance protein/dioxygenase</fullName>
    </submittedName>
</protein>